<protein>
    <recommendedName>
        <fullName evidence="5">Fungal N-terminal domain-containing protein</fullName>
    </recommendedName>
</protein>
<keyword evidence="4" id="KW-1185">Reference proteome</keyword>
<keyword evidence="1" id="KW-0472">Membrane</keyword>
<keyword evidence="1" id="KW-0812">Transmembrane</keyword>
<keyword evidence="1" id="KW-1133">Transmembrane helix</keyword>
<evidence type="ECO:0000256" key="1">
    <source>
        <dbReference type="SAM" id="Phobius"/>
    </source>
</evidence>
<feature type="signal peptide" evidence="2">
    <location>
        <begin position="1"/>
        <end position="21"/>
    </location>
</feature>
<evidence type="ECO:0008006" key="5">
    <source>
        <dbReference type="Google" id="ProtNLM"/>
    </source>
</evidence>
<feature type="chain" id="PRO_5034031503" description="Fungal N-terminal domain-containing protein" evidence="2">
    <location>
        <begin position="22"/>
        <end position="163"/>
    </location>
</feature>
<feature type="transmembrane region" description="Helical" evidence="1">
    <location>
        <begin position="141"/>
        <end position="158"/>
    </location>
</feature>
<dbReference type="OrthoDB" id="1577640at2759"/>
<evidence type="ECO:0000256" key="2">
    <source>
        <dbReference type="SAM" id="SignalP"/>
    </source>
</evidence>
<keyword evidence="2" id="KW-0732">Signal</keyword>
<gene>
    <name evidence="3" type="ORF">CMUS01_15902</name>
</gene>
<comment type="caution">
    <text evidence="3">The sequence shown here is derived from an EMBL/GenBank/DDBJ whole genome shotgun (WGS) entry which is preliminary data.</text>
</comment>
<dbReference type="AlphaFoldDB" id="A0A8H6ML99"/>
<reference evidence="3" key="1">
    <citation type="journal article" date="2020" name="Phytopathology">
        <title>Genome Sequence Resources of Colletotrichum truncatum, C. plurivorum, C. musicola, and C. sojae: Four Species Pathogenic to Soybean (Glycine max).</title>
        <authorList>
            <person name="Rogerio F."/>
            <person name="Boufleur T.R."/>
            <person name="Ciampi-Guillardi M."/>
            <person name="Sukno S.A."/>
            <person name="Thon M.R."/>
            <person name="Massola Junior N.S."/>
            <person name="Baroncelli R."/>
        </authorList>
    </citation>
    <scope>NUCLEOTIDE SEQUENCE</scope>
    <source>
        <strain evidence="3">LFN0074</strain>
    </source>
</reference>
<dbReference type="EMBL" id="WIGM01001494">
    <property type="protein sequence ID" value="KAF6795889.1"/>
    <property type="molecule type" value="Genomic_DNA"/>
</dbReference>
<accession>A0A8H6ML99</accession>
<sequence>MAEILGTVVGVVSLGLQVCSGLTTYLDGIQCQKDDVAATARHCQSMQTFLNQLAGYKDRITTVTGTEDAYTSLAQAMSAANTELRLLDEFIEKLCGKSVASGLSQTPSTKCRRGSATHFDGITSSNSMEGLPRRTRHSRLPYSWLTCLLTVFFLWLPTRSRLT</sequence>
<evidence type="ECO:0000313" key="3">
    <source>
        <dbReference type="EMBL" id="KAF6795889.1"/>
    </source>
</evidence>
<name>A0A8H6ML99_9PEZI</name>
<dbReference type="Proteomes" id="UP000639643">
    <property type="component" value="Unassembled WGS sequence"/>
</dbReference>
<organism evidence="3 4">
    <name type="scientific">Colletotrichum musicola</name>
    <dbReference type="NCBI Taxonomy" id="2175873"/>
    <lineage>
        <taxon>Eukaryota</taxon>
        <taxon>Fungi</taxon>
        <taxon>Dikarya</taxon>
        <taxon>Ascomycota</taxon>
        <taxon>Pezizomycotina</taxon>
        <taxon>Sordariomycetes</taxon>
        <taxon>Hypocreomycetidae</taxon>
        <taxon>Glomerellales</taxon>
        <taxon>Glomerellaceae</taxon>
        <taxon>Colletotrichum</taxon>
        <taxon>Colletotrichum orchidearum species complex</taxon>
    </lineage>
</organism>
<evidence type="ECO:0000313" key="4">
    <source>
        <dbReference type="Proteomes" id="UP000639643"/>
    </source>
</evidence>
<proteinExistence type="predicted"/>